<feature type="compositionally biased region" description="Polar residues" evidence="1">
    <location>
        <begin position="20"/>
        <end position="39"/>
    </location>
</feature>
<feature type="region of interest" description="Disordered" evidence="1">
    <location>
        <begin position="19"/>
        <end position="62"/>
    </location>
</feature>
<organism evidence="3 4">
    <name type="scientific">Cohnella phaseoli</name>
    <dbReference type="NCBI Taxonomy" id="456490"/>
    <lineage>
        <taxon>Bacteria</taxon>
        <taxon>Bacillati</taxon>
        <taxon>Bacillota</taxon>
        <taxon>Bacilli</taxon>
        <taxon>Bacillales</taxon>
        <taxon>Paenibacillaceae</taxon>
        <taxon>Cohnella</taxon>
    </lineage>
</organism>
<reference evidence="3 4" key="1">
    <citation type="submission" date="2018-07" db="EMBL/GenBank/DDBJ databases">
        <title>Genomic Encyclopedia of Type Strains, Phase III (KMG-III): the genomes of soil and plant-associated and newly described type strains.</title>
        <authorList>
            <person name="Whitman W."/>
        </authorList>
    </citation>
    <scope>NUCLEOTIDE SEQUENCE [LARGE SCALE GENOMIC DNA]</scope>
    <source>
        <strain evidence="3 4">CECT 7287</strain>
    </source>
</reference>
<comment type="caution">
    <text evidence="3">The sequence shown here is derived from an EMBL/GenBank/DDBJ whole genome shotgun (WGS) entry which is preliminary data.</text>
</comment>
<protein>
    <submittedName>
        <fullName evidence="3">Uncharacterized protein</fullName>
    </submittedName>
</protein>
<evidence type="ECO:0000313" key="4">
    <source>
        <dbReference type="Proteomes" id="UP000256977"/>
    </source>
</evidence>
<accession>A0A3D9IFS7</accession>
<keyword evidence="2" id="KW-0732">Signal</keyword>
<sequence length="319" mass="34410">MKLRALIALLALTVAGCSGGNNDSGSPQASPSAVNQESPPASVAETESPSATPSASETPEPSKAMLNMEGLNALFGFADEQGTKLMALTDEMEPGAAEKSDLKGYKLAIGEGGGQVLSIRYANHQDRSEQDNGRQSMYNFDNMAGDIYAIEEGKATPNESYILVSPEQFDIDALIPLKPAADRALPDDIAKKIAEEKERAIEQGWLLAHAQDGQRIYVVQFERQGENMLASLVWQEGERLVFMDYPATYNDNSAWRVDDGGEISPDMFRFLFAARSADDGIVLGVQWMGAEGENLSILSSSGDRFEKSGISGGRYLSPI</sequence>
<dbReference type="PROSITE" id="PS51257">
    <property type="entry name" value="PROKAR_LIPOPROTEIN"/>
    <property type="match status" value="1"/>
</dbReference>
<dbReference type="EMBL" id="QRDZ01000029">
    <property type="protein sequence ID" value="RED60634.1"/>
    <property type="molecule type" value="Genomic_DNA"/>
</dbReference>
<feature type="signal peptide" evidence="2">
    <location>
        <begin position="1"/>
        <end position="20"/>
    </location>
</feature>
<evidence type="ECO:0000313" key="3">
    <source>
        <dbReference type="EMBL" id="RED60634.1"/>
    </source>
</evidence>
<gene>
    <name evidence="3" type="ORF">DFP98_12947</name>
</gene>
<evidence type="ECO:0000256" key="2">
    <source>
        <dbReference type="SAM" id="SignalP"/>
    </source>
</evidence>
<feature type="compositionally biased region" description="Low complexity" evidence="1">
    <location>
        <begin position="44"/>
        <end position="62"/>
    </location>
</feature>
<proteinExistence type="predicted"/>
<dbReference type="RefSeq" id="WP_116064075.1">
    <property type="nucleotide sequence ID" value="NZ_QRDZ01000029.1"/>
</dbReference>
<dbReference type="AlphaFoldDB" id="A0A3D9IFS7"/>
<dbReference type="OrthoDB" id="2661942at2"/>
<evidence type="ECO:0000256" key="1">
    <source>
        <dbReference type="SAM" id="MobiDB-lite"/>
    </source>
</evidence>
<keyword evidence="4" id="KW-1185">Reference proteome</keyword>
<name>A0A3D9IFS7_9BACL</name>
<feature type="chain" id="PRO_5017828474" evidence="2">
    <location>
        <begin position="21"/>
        <end position="319"/>
    </location>
</feature>
<dbReference type="Proteomes" id="UP000256977">
    <property type="component" value="Unassembled WGS sequence"/>
</dbReference>